<keyword evidence="2" id="KW-1185">Reference proteome</keyword>
<sequence length="204" mass="22642">MRIILPLVLLFDHNAEAWAHKRGIAEIDAYDDFTALLDHAVTDGTIAAALDTALPLLRGHITAHPVEEVDSTTREDLLRRLQESLAADQDQALLDAIRYHLATHRRELGRRRPRWVIFGTMEWDNGHFLTGTTATVYFANGDHVPVDFHGSGVDELLTDMYGARGPMAALGVDLRDGTLEFDDYADNVPDLLGIPASRHHTDGD</sequence>
<dbReference type="AlphaFoldDB" id="A0A8J3ZFR4"/>
<dbReference type="EMBL" id="BOPG01000075">
    <property type="protein sequence ID" value="GIJ62062.1"/>
    <property type="molecule type" value="Genomic_DNA"/>
</dbReference>
<dbReference type="Proteomes" id="UP000612585">
    <property type="component" value="Unassembled WGS sequence"/>
</dbReference>
<comment type="caution">
    <text evidence="1">The sequence shown here is derived from an EMBL/GenBank/DDBJ whole genome shotgun (WGS) entry which is preliminary data.</text>
</comment>
<protein>
    <submittedName>
        <fullName evidence="1">Uncharacterized protein</fullName>
    </submittedName>
</protein>
<reference evidence="1" key="1">
    <citation type="submission" date="2021-01" db="EMBL/GenBank/DDBJ databases">
        <title>Whole genome shotgun sequence of Virgisporangium aurantiacum NBRC 16421.</title>
        <authorList>
            <person name="Komaki H."/>
            <person name="Tamura T."/>
        </authorList>
    </citation>
    <scope>NUCLEOTIDE SEQUENCE</scope>
    <source>
        <strain evidence="1">NBRC 16421</strain>
    </source>
</reference>
<dbReference type="RefSeq" id="WP_204007456.1">
    <property type="nucleotide sequence ID" value="NZ_BOPG01000075.1"/>
</dbReference>
<accession>A0A8J3ZFR4</accession>
<name>A0A8J3ZFR4_9ACTN</name>
<organism evidence="1 2">
    <name type="scientific">Virgisporangium aurantiacum</name>
    <dbReference type="NCBI Taxonomy" id="175570"/>
    <lineage>
        <taxon>Bacteria</taxon>
        <taxon>Bacillati</taxon>
        <taxon>Actinomycetota</taxon>
        <taxon>Actinomycetes</taxon>
        <taxon>Micromonosporales</taxon>
        <taxon>Micromonosporaceae</taxon>
        <taxon>Virgisporangium</taxon>
    </lineage>
</organism>
<evidence type="ECO:0000313" key="2">
    <source>
        <dbReference type="Proteomes" id="UP000612585"/>
    </source>
</evidence>
<evidence type="ECO:0000313" key="1">
    <source>
        <dbReference type="EMBL" id="GIJ62062.1"/>
    </source>
</evidence>
<proteinExistence type="predicted"/>
<gene>
    <name evidence="1" type="ORF">Vau01_095780</name>
</gene>